<dbReference type="EMBL" id="JAIWQS010000008">
    <property type="protein sequence ID" value="KAJ8899320.1"/>
    <property type="molecule type" value="Genomic_DNA"/>
</dbReference>
<proteinExistence type="inferred from homology"/>
<dbReference type="PANTHER" id="PTHR31174:SF31">
    <property type="entry name" value="LATE EMBRYOGENESIS ABUNDANT PROTEIN 3"/>
    <property type="match status" value="1"/>
</dbReference>
<evidence type="ECO:0000256" key="2">
    <source>
        <dbReference type="ARBA" id="ARBA00022737"/>
    </source>
</evidence>
<reference evidence="4 5" key="1">
    <citation type="submission" date="2021-09" db="EMBL/GenBank/DDBJ databases">
        <title>Genomic insights and catalytic innovation underlie evolution of tropane alkaloids biosynthesis.</title>
        <authorList>
            <person name="Wang Y.-J."/>
            <person name="Tian T."/>
            <person name="Huang J.-P."/>
            <person name="Huang S.-X."/>
        </authorList>
    </citation>
    <scope>NUCLEOTIDE SEQUENCE [LARGE SCALE GENOMIC DNA]</scope>
    <source>
        <strain evidence="4">KIB-2018</strain>
        <tissue evidence="4">Leaf</tissue>
    </source>
</reference>
<evidence type="ECO:0000256" key="1">
    <source>
        <dbReference type="ARBA" id="ARBA00010733"/>
    </source>
</evidence>
<comment type="similarity">
    <text evidence="1">Belongs to the LEA type SMP family.</text>
</comment>
<evidence type="ECO:0000313" key="5">
    <source>
        <dbReference type="Proteomes" id="UP001159364"/>
    </source>
</evidence>
<dbReference type="PANTHER" id="PTHR31174">
    <property type="entry name" value="SEED MATURATION FAMILY PROTEIN"/>
    <property type="match status" value="1"/>
</dbReference>
<dbReference type="Pfam" id="PF04927">
    <property type="entry name" value="SMP"/>
    <property type="match status" value="2"/>
</dbReference>
<feature type="domain" description="SMP" evidence="3">
    <location>
        <begin position="104"/>
        <end position="142"/>
    </location>
</feature>
<dbReference type="InterPro" id="IPR007011">
    <property type="entry name" value="LEA_SMP_dom"/>
</dbReference>
<keyword evidence="5" id="KW-1185">Reference proteome</keyword>
<feature type="domain" description="SMP" evidence="3">
    <location>
        <begin position="9"/>
        <end position="43"/>
    </location>
</feature>
<dbReference type="InterPro" id="IPR042971">
    <property type="entry name" value="LEA_SMP"/>
</dbReference>
<dbReference type="AlphaFoldDB" id="A0AAV8U9V8"/>
<name>A0AAV8U9V8_9ROSI</name>
<gene>
    <name evidence="4" type="ORF">K2173_018294</name>
</gene>
<evidence type="ECO:0000313" key="4">
    <source>
        <dbReference type="EMBL" id="KAJ8899320.1"/>
    </source>
</evidence>
<sequence>MLTPGFSYKDATTMQSAENRVLGETPRGGPAAVMHSAARVNVRPGLVDPDQANDVVMFRGTSVSETNSGTKRIITETVADQVVQYIEPKVTTTTPGRALDRDAITIGEALEATAFVGRDKPIDHSDAETIQVAEVRANGTNEVRAISSNGTAPKLSLQLISNRG</sequence>
<organism evidence="4 5">
    <name type="scientific">Erythroxylum novogranatense</name>
    <dbReference type="NCBI Taxonomy" id="1862640"/>
    <lineage>
        <taxon>Eukaryota</taxon>
        <taxon>Viridiplantae</taxon>
        <taxon>Streptophyta</taxon>
        <taxon>Embryophyta</taxon>
        <taxon>Tracheophyta</taxon>
        <taxon>Spermatophyta</taxon>
        <taxon>Magnoliopsida</taxon>
        <taxon>eudicotyledons</taxon>
        <taxon>Gunneridae</taxon>
        <taxon>Pentapetalae</taxon>
        <taxon>rosids</taxon>
        <taxon>fabids</taxon>
        <taxon>Malpighiales</taxon>
        <taxon>Erythroxylaceae</taxon>
        <taxon>Erythroxylum</taxon>
    </lineage>
</organism>
<evidence type="ECO:0000259" key="3">
    <source>
        <dbReference type="Pfam" id="PF04927"/>
    </source>
</evidence>
<comment type="caution">
    <text evidence="4">The sequence shown here is derived from an EMBL/GenBank/DDBJ whole genome shotgun (WGS) entry which is preliminary data.</text>
</comment>
<protein>
    <recommendedName>
        <fullName evidence="3">SMP domain-containing protein</fullName>
    </recommendedName>
</protein>
<keyword evidence="2" id="KW-0677">Repeat</keyword>
<accession>A0AAV8U9V8</accession>
<dbReference type="Proteomes" id="UP001159364">
    <property type="component" value="Linkage Group LG08"/>
</dbReference>